<dbReference type="SMART" id="SM00052">
    <property type="entry name" value="EAL"/>
    <property type="match status" value="1"/>
</dbReference>
<comment type="subcellular location">
    <subcellularLocation>
        <location evidence="1">Cell membrane</location>
        <topology evidence="1">Multi-pass membrane protein</topology>
    </subcellularLocation>
</comment>
<dbReference type="KEGG" id="kgn:GY169_09675"/>
<keyword evidence="4" id="KW-0973">c-di-GMP</keyword>
<evidence type="ECO:0000256" key="9">
    <source>
        <dbReference type="ARBA" id="ARBA00034290"/>
    </source>
</evidence>
<dbReference type="InterPro" id="IPR035919">
    <property type="entry name" value="EAL_sf"/>
</dbReference>
<evidence type="ECO:0000256" key="7">
    <source>
        <dbReference type="ARBA" id="ARBA00022989"/>
    </source>
</evidence>
<dbReference type="AlphaFoldDB" id="A0A6G9RL66"/>
<dbReference type="GO" id="GO:0005886">
    <property type="term" value="C:plasma membrane"/>
    <property type="evidence" value="ECO:0007669"/>
    <property type="project" value="UniProtKB-SubCell"/>
</dbReference>
<keyword evidence="6" id="KW-0378">Hydrolase</keyword>
<keyword evidence="7" id="KW-1133">Transmembrane helix</keyword>
<evidence type="ECO:0000256" key="6">
    <source>
        <dbReference type="ARBA" id="ARBA00022801"/>
    </source>
</evidence>
<organism evidence="11 12">
    <name type="scientific">Kluyvera genomosp. 3</name>
    <dbReference type="NCBI Taxonomy" id="2774055"/>
    <lineage>
        <taxon>Bacteria</taxon>
        <taxon>Pseudomonadati</taxon>
        <taxon>Pseudomonadota</taxon>
        <taxon>Gammaproteobacteria</taxon>
        <taxon>Enterobacterales</taxon>
        <taxon>Enterobacteriaceae</taxon>
        <taxon>Kluyvera</taxon>
    </lineage>
</organism>
<keyword evidence="3" id="KW-1003">Cell membrane</keyword>
<dbReference type="InterPro" id="IPR001633">
    <property type="entry name" value="EAL_dom"/>
</dbReference>
<dbReference type="PANTHER" id="PTHR33121:SF79">
    <property type="entry name" value="CYCLIC DI-GMP PHOSPHODIESTERASE PDED-RELATED"/>
    <property type="match status" value="1"/>
</dbReference>
<keyword evidence="5" id="KW-0812">Transmembrane</keyword>
<sequence>MQTAQWIIRKYLRKRIAVCVIIAVGAFALTLGTRFISQRSVNQQQIDALTFHSVERLNKILQPVETQRQAMLALVGQPCMAIHLPLRKLAVTLQTVRSIALIKSGQLYCSSALGARDVAVHSLQPQLPTSQPLLELTTDHSLLKGTPILIQWYPASADGQDGVLVSINIDLISNIILEPSPPLISHVSLNVGEHHFQHEAGITDALVNDGDNVYTRASTAFPFSVTAHSPGAEQLALRNLVSELPLAIIMSVLFTWIAWLATAGRLSFSREINMGIAGKEFSLYCQPQMDARMQRCVGVEILLRWHNPRVGWVEPDVFIPIAETQNLIIPLTRYVISETAQKLHLFPKDSDFQIGINVAAPHFKNGRLLKDLHQHWFSCHPIQQLTVELTERDALHDVNYEVRSDLGNHQIKLAIDDFGTGNSSLSWLEMLHPDVLKIDKSFTSAIGTDAVNSTVTDIIIALGQRLNIELIAEGVETREQAQYLQRHGVHLLQGYLFSPPMPLADFPQWLAEQESRKN</sequence>
<dbReference type="RefSeq" id="WP_167575593.1">
    <property type="nucleotide sequence ID" value="NZ_CP050321.1"/>
</dbReference>
<dbReference type="Gene3D" id="3.20.20.450">
    <property type="entry name" value="EAL domain"/>
    <property type="match status" value="1"/>
</dbReference>
<feature type="domain" description="EAL" evidence="10">
    <location>
        <begin position="265"/>
        <end position="514"/>
    </location>
</feature>
<proteinExistence type="predicted"/>
<evidence type="ECO:0000313" key="11">
    <source>
        <dbReference type="EMBL" id="QIR27057.1"/>
    </source>
</evidence>
<evidence type="ECO:0000256" key="1">
    <source>
        <dbReference type="ARBA" id="ARBA00004651"/>
    </source>
</evidence>
<dbReference type="SUPFAM" id="SSF141868">
    <property type="entry name" value="EAL domain-like"/>
    <property type="match status" value="1"/>
</dbReference>
<dbReference type="Pfam" id="PF12792">
    <property type="entry name" value="CSS-motif"/>
    <property type="match status" value="1"/>
</dbReference>
<gene>
    <name evidence="11" type="ORF">GY169_09675</name>
</gene>
<keyword evidence="12" id="KW-1185">Reference proteome</keyword>
<dbReference type="EMBL" id="CP050321">
    <property type="protein sequence ID" value="QIR27057.1"/>
    <property type="molecule type" value="Genomic_DNA"/>
</dbReference>
<evidence type="ECO:0000256" key="2">
    <source>
        <dbReference type="ARBA" id="ARBA00012282"/>
    </source>
</evidence>
<evidence type="ECO:0000256" key="4">
    <source>
        <dbReference type="ARBA" id="ARBA00022636"/>
    </source>
</evidence>
<dbReference type="InterPro" id="IPR050706">
    <property type="entry name" value="Cyclic-di-GMP_PDE-like"/>
</dbReference>
<keyword evidence="8" id="KW-0472">Membrane</keyword>
<evidence type="ECO:0000313" key="12">
    <source>
        <dbReference type="Proteomes" id="UP000503580"/>
    </source>
</evidence>
<evidence type="ECO:0000256" key="5">
    <source>
        <dbReference type="ARBA" id="ARBA00022692"/>
    </source>
</evidence>
<dbReference type="Proteomes" id="UP000503580">
    <property type="component" value="Chromosome"/>
</dbReference>
<accession>A0A6G9RL66</accession>
<dbReference type="Pfam" id="PF00563">
    <property type="entry name" value="EAL"/>
    <property type="match status" value="1"/>
</dbReference>
<protein>
    <recommendedName>
        <fullName evidence="2">cyclic-guanylate-specific phosphodiesterase</fullName>
        <ecNumber evidence="2">3.1.4.52</ecNumber>
    </recommendedName>
</protein>
<dbReference type="InterPro" id="IPR024744">
    <property type="entry name" value="CSS-motif_dom"/>
</dbReference>
<dbReference type="CDD" id="cd01948">
    <property type="entry name" value="EAL"/>
    <property type="match status" value="1"/>
</dbReference>
<evidence type="ECO:0000256" key="8">
    <source>
        <dbReference type="ARBA" id="ARBA00023136"/>
    </source>
</evidence>
<reference evidence="11 12" key="1">
    <citation type="submission" date="2020-02" db="EMBL/GenBank/DDBJ databases">
        <title>Whole genome PO2S7.</title>
        <authorList>
            <person name="Singha K.M."/>
        </authorList>
    </citation>
    <scope>NUCLEOTIDE SEQUENCE [LARGE SCALE GENOMIC DNA]</scope>
    <source>
        <strain evidence="11 12">PO2S7</strain>
    </source>
</reference>
<dbReference type="EC" id="3.1.4.52" evidence="2"/>
<evidence type="ECO:0000256" key="3">
    <source>
        <dbReference type="ARBA" id="ARBA00022475"/>
    </source>
</evidence>
<name>A0A6G9RL66_9ENTR</name>
<dbReference type="GO" id="GO:0071111">
    <property type="term" value="F:cyclic-guanylate-specific phosphodiesterase activity"/>
    <property type="evidence" value="ECO:0007669"/>
    <property type="project" value="UniProtKB-EC"/>
</dbReference>
<dbReference type="PROSITE" id="PS50883">
    <property type="entry name" value="EAL"/>
    <property type="match status" value="1"/>
</dbReference>
<evidence type="ECO:0000259" key="10">
    <source>
        <dbReference type="PROSITE" id="PS50883"/>
    </source>
</evidence>
<dbReference type="PANTHER" id="PTHR33121">
    <property type="entry name" value="CYCLIC DI-GMP PHOSPHODIESTERASE PDEF"/>
    <property type="match status" value="1"/>
</dbReference>
<comment type="catalytic activity">
    <reaction evidence="9">
        <text>3',3'-c-di-GMP + H2O = 5'-phosphoguanylyl(3'-&gt;5')guanosine + H(+)</text>
        <dbReference type="Rhea" id="RHEA:24902"/>
        <dbReference type="ChEBI" id="CHEBI:15377"/>
        <dbReference type="ChEBI" id="CHEBI:15378"/>
        <dbReference type="ChEBI" id="CHEBI:58754"/>
        <dbReference type="ChEBI" id="CHEBI:58805"/>
        <dbReference type="EC" id="3.1.4.52"/>
    </reaction>
</comment>